<accession>A0A507AYA0</accession>
<dbReference type="OrthoDB" id="3437384at2759"/>
<dbReference type="GeneID" id="41976293"/>
<reference evidence="2 3" key="1">
    <citation type="submission" date="2019-06" db="EMBL/GenBank/DDBJ databases">
        <title>Draft genome sequence of the filamentous fungus Phialemoniopsis curvata isolated from diesel fuel.</title>
        <authorList>
            <person name="Varaljay V.A."/>
            <person name="Lyon W.J."/>
            <person name="Crouch A.L."/>
            <person name="Drake C.E."/>
            <person name="Hollomon J.M."/>
            <person name="Nadeau L.J."/>
            <person name="Nunn H.S."/>
            <person name="Stevenson B.S."/>
            <person name="Bojanowski C.L."/>
            <person name="Crookes-Goodson W.J."/>
        </authorList>
    </citation>
    <scope>NUCLEOTIDE SEQUENCE [LARGE SCALE GENOMIC DNA]</scope>
    <source>
        <strain evidence="2 3">D216</strain>
    </source>
</reference>
<protein>
    <submittedName>
        <fullName evidence="2">Uncharacterized protein</fullName>
    </submittedName>
</protein>
<evidence type="ECO:0000313" key="3">
    <source>
        <dbReference type="Proteomes" id="UP000319257"/>
    </source>
</evidence>
<gene>
    <name evidence="2" type="ORF">E0L32_008846</name>
</gene>
<dbReference type="AlphaFoldDB" id="A0A507AYA0"/>
<keyword evidence="3" id="KW-1185">Reference proteome</keyword>
<dbReference type="InParanoid" id="A0A507AYA0"/>
<feature type="region of interest" description="Disordered" evidence="1">
    <location>
        <begin position="562"/>
        <end position="603"/>
    </location>
</feature>
<dbReference type="EMBL" id="SKBQ01000060">
    <property type="protein sequence ID" value="TPX09999.1"/>
    <property type="molecule type" value="Genomic_DNA"/>
</dbReference>
<feature type="region of interest" description="Disordered" evidence="1">
    <location>
        <begin position="718"/>
        <end position="749"/>
    </location>
</feature>
<evidence type="ECO:0000256" key="1">
    <source>
        <dbReference type="SAM" id="MobiDB-lite"/>
    </source>
</evidence>
<organism evidence="2 3">
    <name type="scientific">Thyridium curvatum</name>
    <dbReference type="NCBI Taxonomy" id="1093900"/>
    <lineage>
        <taxon>Eukaryota</taxon>
        <taxon>Fungi</taxon>
        <taxon>Dikarya</taxon>
        <taxon>Ascomycota</taxon>
        <taxon>Pezizomycotina</taxon>
        <taxon>Sordariomycetes</taxon>
        <taxon>Sordariomycetidae</taxon>
        <taxon>Thyridiales</taxon>
        <taxon>Thyridiaceae</taxon>
        <taxon>Thyridium</taxon>
    </lineage>
</organism>
<feature type="compositionally biased region" description="Basic residues" evidence="1">
    <location>
        <begin position="731"/>
        <end position="742"/>
    </location>
</feature>
<proteinExistence type="predicted"/>
<feature type="region of interest" description="Disordered" evidence="1">
    <location>
        <begin position="289"/>
        <end position="355"/>
    </location>
</feature>
<dbReference type="Proteomes" id="UP000319257">
    <property type="component" value="Unassembled WGS sequence"/>
</dbReference>
<feature type="region of interest" description="Disordered" evidence="1">
    <location>
        <begin position="146"/>
        <end position="173"/>
    </location>
</feature>
<evidence type="ECO:0000313" key="2">
    <source>
        <dbReference type="EMBL" id="TPX09999.1"/>
    </source>
</evidence>
<name>A0A507AYA0_9PEZI</name>
<dbReference type="RefSeq" id="XP_030991710.1">
    <property type="nucleotide sequence ID" value="XM_031143745.1"/>
</dbReference>
<comment type="caution">
    <text evidence="2">The sequence shown here is derived from an EMBL/GenBank/DDBJ whole genome shotgun (WGS) entry which is preliminary data.</text>
</comment>
<sequence length="1152" mass="126798">MSWLCCCQRRPQSRPRTLVEIHSSPCATPSVKLDHVISFPGDAPFPTCTPKTSSVTPIPGAPSEPQEVEELIVDESDDEHGAQFHLSRPKSTSTLEFVKTKIQRHLSVDSIRGPSLQTTAYGPETAARRAELRRLMHKRIWDELQSEDHSKAQEEQDAGPDASLSQRDLLPGGPRDMVEFSILELVEDPTRRSSGVASHAQLRPELEGKDFEKLFNLTKPDRRASCPGRLTRDTSHHMLSILAGRTRNVSLPQLPRPASTTSLESLASQQSLESWTLSMNPDQLNTILSLGEDPSRRTEPSAASMAQKKDSFPSAAIEGTIVPHITDDTPSDRAISETGPMSSRDESPVIHPGNHEQCPLSTWLRSQGLSSGARSFAFSEGDSQDSNEIHEARLVKIGRPNSMFHNINDRDGEEGLRPRTVHLCDMNIPKQLESQSLATSTTSPVRRAVGLSHIRGPSLLTQESRISSLNLQHGNAIDDSLMHADPQTSHVGQTQNSVSRSSSVYTASHCSHISIATSTHQHAILGTHEKLGNEGVLVSSSQKPDVGLGAHFRRLPVFSRRNSAQPYGKSSRRFSLQAPPSQFELQRGRNSSPITASETSSFRRREAELQAIEKRFENSELRRRPKVSVPSKFREEEEIRGSPDKYSVFSKIHLAVPRKARLSLKHHGHTEGAQDHTTIFQSIRRCSSLRSTSNRRVYPSIDPNVLAVVNLREDTAKDNLTATRQGDARNTSRRARLSKLPRKSNIPQAKRLLVKDNPSNLSTLELKPDCQYGSPAPITQAQLANPSSDAQNTPLAEIQQPICEEIQFHAAPSHLSGRQPGLRLSSETSSDVAVVLAAKGSPETLSQYPCPIRDSIAGIAGTDDSALVRDYANVSSLVQDSSQTFVNNKPFIRRSASSNTRGLPKKLGSGIRRRFDKLMAKNLDSPVNENVRSCMRSSCHDSEPMDYPRSRALATEGHDHAFSEGQSPDALADHTSRITSNTSGNENAELIAGEPVAFEDTHSSSSSGIPDRSPQMPCQRWGLSETSIRGHTAESTAATGNTERYATPLSRISVYHDAGSRRYAASDTFNADLEIASTKSDAPTMRKTKSTTTLNKCGREDSMTKFQTWGGRSKTQPVLMSSTLEYGQQLEEALQQEKDKVQEWALVAEMRH</sequence>
<feature type="compositionally biased region" description="Basic and acidic residues" evidence="1">
    <location>
        <begin position="325"/>
        <end position="335"/>
    </location>
</feature>
<feature type="compositionally biased region" description="Polar residues" evidence="1">
    <location>
        <begin position="578"/>
        <end position="600"/>
    </location>
</feature>